<accession>A0ABY5GLN1</accession>
<evidence type="ECO:0000256" key="9">
    <source>
        <dbReference type="ARBA" id="ARBA00029447"/>
    </source>
</evidence>
<feature type="domain" description="Methyl-accepting transducer" evidence="13">
    <location>
        <begin position="358"/>
        <end position="594"/>
    </location>
</feature>
<dbReference type="Gene3D" id="3.30.450.20">
    <property type="entry name" value="PAS domain"/>
    <property type="match status" value="2"/>
</dbReference>
<organism evidence="15 16">
    <name type="scientific">Photobacterium atrarenae</name>
    <dbReference type="NCBI Taxonomy" id="865757"/>
    <lineage>
        <taxon>Bacteria</taxon>
        <taxon>Pseudomonadati</taxon>
        <taxon>Pseudomonadota</taxon>
        <taxon>Gammaproteobacteria</taxon>
        <taxon>Vibrionales</taxon>
        <taxon>Vibrionaceae</taxon>
        <taxon>Photobacterium</taxon>
    </lineage>
</organism>
<dbReference type="CDD" id="cd12912">
    <property type="entry name" value="PDC2_MCP_like"/>
    <property type="match status" value="1"/>
</dbReference>
<evidence type="ECO:0000256" key="11">
    <source>
        <dbReference type="SAM" id="Coils"/>
    </source>
</evidence>
<dbReference type="Proteomes" id="UP001057998">
    <property type="component" value="Chromosome 2"/>
</dbReference>
<proteinExistence type="inferred from homology"/>
<keyword evidence="6 12" id="KW-1133">Transmembrane helix</keyword>
<dbReference type="CDD" id="cd11386">
    <property type="entry name" value="MCP_signal"/>
    <property type="match status" value="1"/>
</dbReference>
<keyword evidence="16" id="KW-1185">Reference proteome</keyword>
<comment type="similarity">
    <text evidence="9">Belongs to the methyl-accepting chemotaxis (MCP) protein family.</text>
</comment>
<keyword evidence="4" id="KW-0145">Chemotaxis</keyword>
<evidence type="ECO:0000256" key="10">
    <source>
        <dbReference type="PROSITE-ProRule" id="PRU00284"/>
    </source>
</evidence>
<evidence type="ECO:0000259" key="13">
    <source>
        <dbReference type="PROSITE" id="PS50111"/>
    </source>
</evidence>
<evidence type="ECO:0000313" key="15">
    <source>
        <dbReference type="EMBL" id="UTV30229.1"/>
    </source>
</evidence>
<gene>
    <name evidence="15" type="ORF">NNL38_16735</name>
</gene>
<dbReference type="CDD" id="cd06225">
    <property type="entry name" value="HAMP"/>
    <property type="match status" value="1"/>
</dbReference>
<evidence type="ECO:0000313" key="16">
    <source>
        <dbReference type="Proteomes" id="UP001057998"/>
    </source>
</evidence>
<protein>
    <submittedName>
        <fullName evidence="15">Methyl-accepting chemotaxis protein</fullName>
    </submittedName>
</protein>
<evidence type="ECO:0000256" key="12">
    <source>
        <dbReference type="SAM" id="Phobius"/>
    </source>
</evidence>
<dbReference type="PANTHER" id="PTHR32089">
    <property type="entry name" value="METHYL-ACCEPTING CHEMOTAXIS PROTEIN MCPB"/>
    <property type="match status" value="1"/>
</dbReference>
<dbReference type="Gene3D" id="1.10.287.950">
    <property type="entry name" value="Methyl-accepting chemotaxis protein"/>
    <property type="match status" value="1"/>
</dbReference>
<dbReference type="SUPFAM" id="SSF103190">
    <property type="entry name" value="Sensory domain-like"/>
    <property type="match status" value="1"/>
</dbReference>
<keyword evidence="8 10" id="KW-0807">Transducer</keyword>
<dbReference type="PROSITE" id="PS50885">
    <property type="entry name" value="HAMP"/>
    <property type="match status" value="1"/>
</dbReference>
<feature type="transmembrane region" description="Helical" evidence="12">
    <location>
        <begin position="275"/>
        <end position="298"/>
    </location>
</feature>
<dbReference type="CDD" id="cd12913">
    <property type="entry name" value="PDC1_MCP_like"/>
    <property type="match status" value="1"/>
</dbReference>
<name>A0ABY5GLN1_9GAMM</name>
<dbReference type="Pfam" id="PF00672">
    <property type="entry name" value="HAMP"/>
    <property type="match status" value="1"/>
</dbReference>
<feature type="coiled-coil region" evidence="11">
    <location>
        <begin position="597"/>
        <end position="624"/>
    </location>
</feature>
<dbReference type="PANTHER" id="PTHR32089:SF117">
    <property type="entry name" value="METHYL ACCEPTING SENSORY TRANSDUCER WITH CACHE_1 SMALL MOLECULE BINDING DOMAIN"/>
    <property type="match status" value="1"/>
</dbReference>
<evidence type="ECO:0000256" key="3">
    <source>
        <dbReference type="ARBA" id="ARBA00022475"/>
    </source>
</evidence>
<evidence type="ECO:0000259" key="14">
    <source>
        <dbReference type="PROSITE" id="PS50885"/>
    </source>
</evidence>
<keyword evidence="5 12" id="KW-0812">Transmembrane</keyword>
<dbReference type="InterPro" id="IPR004089">
    <property type="entry name" value="MCPsignal_dom"/>
</dbReference>
<dbReference type="SMART" id="SM00304">
    <property type="entry name" value="HAMP"/>
    <property type="match status" value="1"/>
</dbReference>
<evidence type="ECO:0000256" key="1">
    <source>
        <dbReference type="ARBA" id="ARBA00004533"/>
    </source>
</evidence>
<keyword evidence="7 12" id="KW-0472">Membrane</keyword>
<evidence type="ECO:0000256" key="8">
    <source>
        <dbReference type="ARBA" id="ARBA00023224"/>
    </source>
</evidence>
<evidence type="ECO:0000256" key="7">
    <source>
        <dbReference type="ARBA" id="ARBA00023136"/>
    </source>
</evidence>
<dbReference type="Pfam" id="PF00015">
    <property type="entry name" value="MCPsignal"/>
    <property type="match status" value="1"/>
</dbReference>
<evidence type="ECO:0000256" key="6">
    <source>
        <dbReference type="ARBA" id="ARBA00022989"/>
    </source>
</evidence>
<reference evidence="15" key="1">
    <citation type="submission" date="2022-07" db="EMBL/GenBank/DDBJ databases">
        <title>Genome sequencing of Photobacterium atrarenae GJH2-4.</title>
        <authorList>
            <person name="Park S.-J."/>
        </authorList>
    </citation>
    <scope>NUCLEOTIDE SEQUENCE</scope>
    <source>
        <strain evidence="15">GJH2-4</strain>
    </source>
</reference>
<dbReference type="InterPro" id="IPR003660">
    <property type="entry name" value="HAMP_dom"/>
</dbReference>
<comment type="subcellular location">
    <subcellularLocation>
        <location evidence="1">Cell inner membrane</location>
    </subcellularLocation>
    <subcellularLocation>
        <location evidence="2">Cell membrane</location>
        <topology evidence="2">Multi-pass membrane protein</topology>
    </subcellularLocation>
</comment>
<dbReference type="SMART" id="SM00283">
    <property type="entry name" value="MA"/>
    <property type="match status" value="1"/>
</dbReference>
<evidence type="ECO:0000256" key="2">
    <source>
        <dbReference type="ARBA" id="ARBA00004651"/>
    </source>
</evidence>
<dbReference type="InterPro" id="IPR033479">
    <property type="entry name" value="dCache_1"/>
</dbReference>
<evidence type="ECO:0000256" key="5">
    <source>
        <dbReference type="ARBA" id="ARBA00022692"/>
    </source>
</evidence>
<dbReference type="Pfam" id="PF02743">
    <property type="entry name" value="dCache_1"/>
    <property type="match status" value="1"/>
</dbReference>
<feature type="domain" description="HAMP" evidence="14">
    <location>
        <begin position="299"/>
        <end position="353"/>
    </location>
</feature>
<evidence type="ECO:0000256" key="4">
    <source>
        <dbReference type="ARBA" id="ARBA00022500"/>
    </source>
</evidence>
<dbReference type="PROSITE" id="PS50111">
    <property type="entry name" value="CHEMOTAXIS_TRANSDUC_2"/>
    <property type="match status" value="1"/>
</dbReference>
<sequence length="630" mass="67824">MRLTLKMKLVLSSLSLIFVTILVFGGIAYQTLKEQAWQGIESEGLRTAEAYSKGIGDWFNGRQYAVEATVNAIEREPNLDIVGHLKQTLISGGFGLAYYGTRDGVMHRHDPALNKAGYDPRSRGWYKEASAAGKQITTMPYVSHTMQTLVVTLAEPVYMNGEMLGVVGANLALDKLVKDILDIQVSGDGYAMLLDLNSDRVVAHPDNAMQMKSLAELGRGMNVQALKQAAVSGELLFTQLDGRDKAVVVDVIPNTGWAITLVMDKATLEAPLQALLIQLSLIGLLILVTVSVFTAWLVSKLLQGLDRVSSALSDIADGDGDLTVRIAVHSDDEVGRLAENFNHFVSRLHTMAMNLRDITLQLNHSAAETAGAASERSERIRRQQDEITMVATAVTEMASATHEIAGNADNTAKTAENAVTMSQEGHGQVSQSQASIGNLAQEVNSAVGIIEDLNEHALKISSILATIRDIAEQTNLLALNAAIEAARAGDQGRGFAVVADEVRVLSQRTHTSTEEIQGMIETLQSTTKQAVMVMSDSHHLAETSVQDVDAAGTSINSIAREINVISDMATQIASAAEEQSSVTAEISRNTEGVQEVANQLAQEAQEAASQADGLKRLADKLELEVKRYKL</sequence>
<dbReference type="RefSeq" id="WP_255391573.1">
    <property type="nucleotide sequence ID" value="NZ_CP101509.1"/>
</dbReference>
<dbReference type="SUPFAM" id="SSF58104">
    <property type="entry name" value="Methyl-accepting chemotaxis protein (MCP) signaling domain"/>
    <property type="match status" value="1"/>
</dbReference>
<keyword evidence="11" id="KW-0175">Coiled coil</keyword>
<dbReference type="InterPro" id="IPR029151">
    <property type="entry name" value="Sensor-like_sf"/>
</dbReference>
<dbReference type="EMBL" id="CP101509">
    <property type="protein sequence ID" value="UTV30229.1"/>
    <property type="molecule type" value="Genomic_DNA"/>
</dbReference>
<keyword evidence="3" id="KW-1003">Cell membrane</keyword>